<dbReference type="InterPro" id="IPR045584">
    <property type="entry name" value="Pilin-like"/>
</dbReference>
<evidence type="ECO:0000259" key="2">
    <source>
        <dbReference type="Pfam" id="PF07596"/>
    </source>
</evidence>
<accession>A0A517QU81</accession>
<dbReference type="InterPro" id="IPR012902">
    <property type="entry name" value="N_methyl_site"/>
</dbReference>
<dbReference type="PANTHER" id="PTHR30093">
    <property type="entry name" value="GENERAL SECRETION PATHWAY PROTEIN G"/>
    <property type="match status" value="1"/>
</dbReference>
<proteinExistence type="predicted"/>
<dbReference type="SUPFAM" id="SSF54523">
    <property type="entry name" value="Pili subunits"/>
    <property type="match status" value="1"/>
</dbReference>
<dbReference type="Pfam" id="PF07963">
    <property type="entry name" value="N_methyl"/>
    <property type="match status" value="1"/>
</dbReference>
<reference evidence="3 4" key="1">
    <citation type="submission" date="2019-02" db="EMBL/GenBank/DDBJ databases">
        <title>Deep-cultivation of Planctomycetes and their phenomic and genomic characterization uncovers novel biology.</title>
        <authorList>
            <person name="Wiegand S."/>
            <person name="Jogler M."/>
            <person name="Boedeker C."/>
            <person name="Pinto D."/>
            <person name="Vollmers J."/>
            <person name="Rivas-Marin E."/>
            <person name="Kohn T."/>
            <person name="Peeters S.H."/>
            <person name="Heuer A."/>
            <person name="Rast P."/>
            <person name="Oberbeckmann S."/>
            <person name="Bunk B."/>
            <person name="Jeske O."/>
            <person name="Meyerdierks A."/>
            <person name="Storesund J.E."/>
            <person name="Kallscheuer N."/>
            <person name="Luecker S."/>
            <person name="Lage O.M."/>
            <person name="Pohl T."/>
            <person name="Merkel B.J."/>
            <person name="Hornburger P."/>
            <person name="Mueller R.-W."/>
            <person name="Bruemmer F."/>
            <person name="Labrenz M."/>
            <person name="Spormann A.M."/>
            <person name="Op den Camp H."/>
            <person name="Overmann J."/>
            <person name="Amann R."/>
            <person name="Jetten M.S.M."/>
            <person name="Mascher T."/>
            <person name="Medema M.H."/>
            <person name="Devos D.P."/>
            <person name="Kaster A.-K."/>
            <person name="Ovreas L."/>
            <person name="Rohde M."/>
            <person name="Galperin M.Y."/>
            <person name="Jogler C."/>
        </authorList>
    </citation>
    <scope>NUCLEOTIDE SEQUENCE [LARGE SCALE GENOMIC DNA]</scope>
    <source>
        <strain evidence="3 4">Mal48</strain>
    </source>
</reference>
<evidence type="ECO:0000313" key="4">
    <source>
        <dbReference type="Proteomes" id="UP000315724"/>
    </source>
</evidence>
<sequence>MPSRRYKKTNGFTLIELLVVIAIIAILVALLLPAVQQAREAARRSQCKNNMKQLGLAFHNYHDVNRCFPYAWMAGSDLNVSCYGIMLLPYLDQAPLYNKWDSSVPAFNEAAALFSPPASVQQNLEVIQTILPVYVCPSTPEAAVHDYTLPADAAGAGVPPLDLTWTAARTDYIATTGVRGTFADIAYDGNAGGARSGALSVCGALENNPVTRMRDLKDGSSNTFLLGERVGGSNIYRNGQVDSTLSAALGPANGGGWGDFLNGDHWIEGALYDGTIGGGGPCPINCTNTRSAGYMSFHVGGAQFLMGDGAVRFISENIAASTFAALITRGKGEIVGEF</sequence>
<evidence type="ECO:0000256" key="1">
    <source>
        <dbReference type="SAM" id="Phobius"/>
    </source>
</evidence>
<feature type="transmembrane region" description="Helical" evidence="1">
    <location>
        <begin position="12"/>
        <end position="35"/>
    </location>
</feature>
<dbReference type="RefSeq" id="WP_145204357.1">
    <property type="nucleotide sequence ID" value="NZ_CP036267.1"/>
</dbReference>
<evidence type="ECO:0000313" key="3">
    <source>
        <dbReference type="EMBL" id="QDT35196.1"/>
    </source>
</evidence>
<dbReference type="NCBIfam" id="TIGR04294">
    <property type="entry name" value="pre_pil_HX9DG"/>
    <property type="match status" value="1"/>
</dbReference>
<dbReference type="PANTHER" id="PTHR30093:SF2">
    <property type="entry name" value="TYPE II SECRETION SYSTEM PROTEIN H"/>
    <property type="match status" value="1"/>
</dbReference>
<keyword evidence="1" id="KW-1133">Transmembrane helix</keyword>
<keyword evidence="4" id="KW-1185">Reference proteome</keyword>
<dbReference type="InterPro" id="IPR011453">
    <property type="entry name" value="DUF1559"/>
</dbReference>
<dbReference type="AlphaFoldDB" id="A0A517QU81"/>
<organism evidence="3 4">
    <name type="scientific">Thalassoglobus polymorphus</name>
    <dbReference type="NCBI Taxonomy" id="2527994"/>
    <lineage>
        <taxon>Bacteria</taxon>
        <taxon>Pseudomonadati</taxon>
        <taxon>Planctomycetota</taxon>
        <taxon>Planctomycetia</taxon>
        <taxon>Planctomycetales</taxon>
        <taxon>Planctomycetaceae</taxon>
        <taxon>Thalassoglobus</taxon>
    </lineage>
</organism>
<gene>
    <name evidence="3" type="ORF">Mal48_44720</name>
</gene>
<protein>
    <submittedName>
        <fullName evidence="3">Putative major pilin subunit</fullName>
    </submittedName>
</protein>
<name>A0A517QU81_9PLAN</name>
<dbReference type="NCBIfam" id="TIGR02532">
    <property type="entry name" value="IV_pilin_GFxxxE"/>
    <property type="match status" value="1"/>
</dbReference>
<dbReference type="EMBL" id="CP036267">
    <property type="protein sequence ID" value="QDT35196.1"/>
    <property type="molecule type" value="Genomic_DNA"/>
</dbReference>
<dbReference type="InterPro" id="IPR027558">
    <property type="entry name" value="Pre_pil_HX9DG_C"/>
</dbReference>
<dbReference type="OrthoDB" id="254869at2"/>
<keyword evidence="1" id="KW-0472">Membrane</keyword>
<dbReference type="Gene3D" id="3.30.700.10">
    <property type="entry name" value="Glycoprotein, Type 4 Pilin"/>
    <property type="match status" value="1"/>
</dbReference>
<dbReference type="KEGG" id="tpol:Mal48_44720"/>
<keyword evidence="1" id="KW-0812">Transmembrane</keyword>
<feature type="domain" description="DUF1559" evidence="2">
    <location>
        <begin position="36"/>
        <end position="319"/>
    </location>
</feature>
<dbReference type="Proteomes" id="UP000315724">
    <property type="component" value="Chromosome"/>
</dbReference>
<dbReference type="Pfam" id="PF07596">
    <property type="entry name" value="SBP_bac_10"/>
    <property type="match status" value="1"/>
</dbReference>